<evidence type="ECO:0000256" key="1">
    <source>
        <dbReference type="SAM" id="Coils"/>
    </source>
</evidence>
<dbReference type="Proteomes" id="UP000053647">
    <property type="component" value="Unassembled WGS sequence"/>
</dbReference>
<protein>
    <recommendedName>
        <fullName evidence="2">DUF6697 domain-containing protein</fullName>
    </recommendedName>
</protein>
<dbReference type="EMBL" id="KN819371">
    <property type="protein sequence ID" value="KIJ11933.1"/>
    <property type="molecule type" value="Genomic_DNA"/>
</dbReference>
<name>A0A0C9TMV9_PAXIN</name>
<dbReference type="InterPro" id="IPR046520">
    <property type="entry name" value="DUF6697"/>
</dbReference>
<sequence length="399" mass="45014">MSGVVDLQETLRKVQQERDRYRSETARLRTENASLLNEIDVLKVRLSDLEGERIVHEVVDAQHKPCIKNEIMVEDAVYYASSVNGSINSLSSDATSPCARNREIVDDRSGEKIDIDEFVRSGHLVQWDEESTALESTAGIDWATGSYPMSVPPAEWYEGPNAETISMYSEESPLYPFYRGRKGKNLLTLSAERIARCLENVHHISCDSPCSPVEVSRQFLFEVAFPSPGGAARLQVPAPPNRTTMMYLLLGSDYLYFPTKPGSPGLLFSCRKEIMKSSHNWSCFASMRDAKKTKQMMYVGDYRLVHVDELSLEEYNLQPLMAQKKLAAQGVILPNKKIRMQKDKGELKLEQEAALQAMMDALATGQEKVRIIAMEFVGYDVDFAEHVRAKYVSWVFAST</sequence>
<dbReference type="AlphaFoldDB" id="A0A0C9TMV9"/>
<accession>A0A0C9TMV9</accession>
<feature type="domain" description="DUF6697" evidence="2">
    <location>
        <begin position="215"/>
        <end position="389"/>
    </location>
</feature>
<keyword evidence="1" id="KW-0175">Coiled coil</keyword>
<organism evidence="3 4">
    <name type="scientific">Paxillus involutus ATCC 200175</name>
    <dbReference type="NCBI Taxonomy" id="664439"/>
    <lineage>
        <taxon>Eukaryota</taxon>
        <taxon>Fungi</taxon>
        <taxon>Dikarya</taxon>
        <taxon>Basidiomycota</taxon>
        <taxon>Agaricomycotina</taxon>
        <taxon>Agaricomycetes</taxon>
        <taxon>Agaricomycetidae</taxon>
        <taxon>Boletales</taxon>
        <taxon>Paxilineae</taxon>
        <taxon>Paxillaceae</taxon>
        <taxon>Paxillus</taxon>
    </lineage>
</organism>
<evidence type="ECO:0000259" key="2">
    <source>
        <dbReference type="Pfam" id="PF20411"/>
    </source>
</evidence>
<reference evidence="4" key="2">
    <citation type="submission" date="2015-01" db="EMBL/GenBank/DDBJ databases">
        <title>Evolutionary Origins and Diversification of the Mycorrhizal Mutualists.</title>
        <authorList>
            <consortium name="DOE Joint Genome Institute"/>
            <consortium name="Mycorrhizal Genomics Consortium"/>
            <person name="Kohler A."/>
            <person name="Kuo A."/>
            <person name="Nagy L.G."/>
            <person name="Floudas D."/>
            <person name="Copeland A."/>
            <person name="Barry K.W."/>
            <person name="Cichocki N."/>
            <person name="Veneault-Fourrey C."/>
            <person name="LaButti K."/>
            <person name="Lindquist E.A."/>
            <person name="Lipzen A."/>
            <person name="Lundell T."/>
            <person name="Morin E."/>
            <person name="Murat C."/>
            <person name="Riley R."/>
            <person name="Ohm R."/>
            <person name="Sun H."/>
            <person name="Tunlid A."/>
            <person name="Henrissat B."/>
            <person name="Grigoriev I.V."/>
            <person name="Hibbett D.S."/>
            <person name="Martin F."/>
        </authorList>
    </citation>
    <scope>NUCLEOTIDE SEQUENCE [LARGE SCALE GENOMIC DNA]</scope>
    <source>
        <strain evidence="4">ATCC 200175</strain>
    </source>
</reference>
<gene>
    <name evidence="3" type="ORF">PAXINDRAFT_101497</name>
</gene>
<dbReference type="HOGENOM" id="CLU_690975_0_0_1"/>
<feature type="coiled-coil region" evidence="1">
    <location>
        <begin position="4"/>
        <end position="52"/>
    </location>
</feature>
<keyword evidence="4" id="KW-1185">Reference proteome</keyword>
<evidence type="ECO:0000313" key="3">
    <source>
        <dbReference type="EMBL" id="KIJ11933.1"/>
    </source>
</evidence>
<reference evidence="3 4" key="1">
    <citation type="submission" date="2014-06" db="EMBL/GenBank/DDBJ databases">
        <authorList>
            <consortium name="DOE Joint Genome Institute"/>
            <person name="Kuo A."/>
            <person name="Kohler A."/>
            <person name="Nagy L.G."/>
            <person name="Floudas D."/>
            <person name="Copeland A."/>
            <person name="Barry K.W."/>
            <person name="Cichocki N."/>
            <person name="Veneault-Fourrey C."/>
            <person name="LaButti K."/>
            <person name="Lindquist E.A."/>
            <person name="Lipzen A."/>
            <person name="Lundell T."/>
            <person name="Morin E."/>
            <person name="Murat C."/>
            <person name="Sun H."/>
            <person name="Tunlid A."/>
            <person name="Henrissat B."/>
            <person name="Grigoriev I.V."/>
            <person name="Hibbett D.S."/>
            <person name="Martin F."/>
            <person name="Nordberg H.P."/>
            <person name="Cantor M.N."/>
            <person name="Hua S.X."/>
        </authorList>
    </citation>
    <scope>NUCLEOTIDE SEQUENCE [LARGE SCALE GENOMIC DNA]</scope>
    <source>
        <strain evidence="3 4">ATCC 200175</strain>
    </source>
</reference>
<evidence type="ECO:0000313" key="4">
    <source>
        <dbReference type="Proteomes" id="UP000053647"/>
    </source>
</evidence>
<proteinExistence type="predicted"/>
<dbReference type="OrthoDB" id="2686627at2759"/>
<dbReference type="Pfam" id="PF20411">
    <property type="entry name" value="DUF6697"/>
    <property type="match status" value="1"/>
</dbReference>